<evidence type="ECO:0000313" key="7">
    <source>
        <dbReference type="Proteomes" id="UP000183832"/>
    </source>
</evidence>
<dbReference type="PANTHER" id="PTHR23402">
    <property type="entry name" value="PROTEASE FAMILY C15 PYROGLUTAMYL-PEPTIDASE I-RELATED"/>
    <property type="match status" value="1"/>
</dbReference>
<name>A0A1J1IP44_9DIPT</name>
<keyword evidence="5" id="KW-0788">Thiol protease</keyword>
<dbReference type="OrthoDB" id="407146at2759"/>
<dbReference type="SUPFAM" id="SSF53182">
    <property type="entry name" value="Pyrrolidone carboxyl peptidase (pyroglutamate aminopeptidase)"/>
    <property type="match status" value="1"/>
</dbReference>
<dbReference type="PRINTS" id="PR00706">
    <property type="entry name" value="PYROGLUPTASE"/>
</dbReference>
<organism evidence="6 7">
    <name type="scientific">Clunio marinus</name>
    <dbReference type="NCBI Taxonomy" id="568069"/>
    <lineage>
        <taxon>Eukaryota</taxon>
        <taxon>Metazoa</taxon>
        <taxon>Ecdysozoa</taxon>
        <taxon>Arthropoda</taxon>
        <taxon>Hexapoda</taxon>
        <taxon>Insecta</taxon>
        <taxon>Pterygota</taxon>
        <taxon>Neoptera</taxon>
        <taxon>Endopterygota</taxon>
        <taxon>Diptera</taxon>
        <taxon>Nematocera</taxon>
        <taxon>Chironomoidea</taxon>
        <taxon>Chironomidae</taxon>
        <taxon>Clunio</taxon>
    </lineage>
</organism>
<dbReference type="PANTHER" id="PTHR23402:SF1">
    <property type="entry name" value="PYROGLUTAMYL-PEPTIDASE I"/>
    <property type="match status" value="1"/>
</dbReference>
<dbReference type="InterPro" id="IPR016125">
    <property type="entry name" value="Peptidase_C15-like"/>
</dbReference>
<evidence type="ECO:0000256" key="2">
    <source>
        <dbReference type="ARBA" id="ARBA00022490"/>
    </source>
</evidence>
<keyword evidence="3" id="KW-0645">Protease</keyword>
<keyword evidence="4" id="KW-0378">Hydrolase</keyword>
<gene>
    <name evidence="6" type="ORF">CLUMA_CG014097</name>
</gene>
<evidence type="ECO:0000256" key="5">
    <source>
        <dbReference type="ARBA" id="ARBA00022807"/>
    </source>
</evidence>
<sequence length="184" mass="20844">MDNLIVVTGYGQFYGHEVNASGEAVKLLPDELILGTKKYILRKLEVSVEYEDVDKKVEEIWNMKPFLVVHCGVHGATDKIKLEKCSFNEFCLQDFKGKCLADPIISLNNSGKCQRLETKLNVDKITNVLNESYRPMFESSCDVGKYLCGYIYLKSLDIDPQRSLFVHVPCINKPFSTHETANGI</sequence>
<dbReference type="Gene3D" id="3.40.630.20">
    <property type="entry name" value="Peptidase C15, pyroglutamyl peptidase I-like"/>
    <property type="match status" value="1"/>
</dbReference>
<comment type="similarity">
    <text evidence="1">Belongs to the peptidase C15 family.</text>
</comment>
<dbReference type="InterPro" id="IPR000816">
    <property type="entry name" value="Peptidase_C15"/>
</dbReference>
<dbReference type="GO" id="GO:0006508">
    <property type="term" value="P:proteolysis"/>
    <property type="evidence" value="ECO:0007669"/>
    <property type="project" value="UniProtKB-KW"/>
</dbReference>
<evidence type="ECO:0000256" key="4">
    <source>
        <dbReference type="ARBA" id="ARBA00022801"/>
    </source>
</evidence>
<keyword evidence="7" id="KW-1185">Reference proteome</keyword>
<dbReference type="GO" id="GO:0016920">
    <property type="term" value="F:pyroglutamyl-peptidase activity"/>
    <property type="evidence" value="ECO:0007669"/>
    <property type="project" value="InterPro"/>
</dbReference>
<dbReference type="AlphaFoldDB" id="A0A1J1IP44"/>
<accession>A0A1J1IP44</accession>
<keyword evidence="2" id="KW-0963">Cytoplasm</keyword>
<proteinExistence type="inferred from homology"/>
<evidence type="ECO:0000256" key="1">
    <source>
        <dbReference type="ARBA" id="ARBA00006641"/>
    </source>
</evidence>
<dbReference type="GO" id="GO:0005829">
    <property type="term" value="C:cytosol"/>
    <property type="evidence" value="ECO:0007669"/>
    <property type="project" value="InterPro"/>
</dbReference>
<feature type="non-terminal residue" evidence="6">
    <location>
        <position position="184"/>
    </location>
</feature>
<evidence type="ECO:0000256" key="3">
    <source>
        <dbReference type="ARBA" id="ARBA00022670"/>
    </source>
</evidence>
<dbReference type="InterPro" id="IPR036440">
    <property type="entry name" value="Peptidase_C15-like_sf"/>
</dbReference>
<protein>
    <submittedName>
        <fullName evidence="6">CLUMA_CG014097, isoform A</fullName>
    </submittedName>
</protein>
<evidence type="ECO:0000313" key="6">
    <source>
        <dbReference type="EMBL" id="CRL00846.1"/>
    </source>
</evidence>
<dbReference type="EMBL" id="CVRI01000054">
    <property type="protein sequence ID" value="CRL00846.1"/>
    <property type="molecule type" value="Genomic_DNA"/>
</dbReference>
<dbReference type="Pfam" id="PF01470">
    <property type="entry name" value="Peptidase_C15"/>
    <property type="match status" value="1"/>
</dbReference>
<dbReference type="Proteomes" id="UP000183832">
    <property type="component" value="Unassembled WGS sequence"/>
</dbReference>
<reference evidence="6 7" key="1">
    <citation type="submission" date="2015-04" db="EMBL/GenBank/DDBJ databases">
        <authorList>
            <person name="Syromyatnikov M.Y."/>
            <person name="Popov V.N."/>
        </authorList>
    </citation>
    <scope>NUCLEOTIDE SEQUENCE [LARGE SCALE GENOMIC DNA]</scope>
</reference>